<evidence type="ECO:0000259" key="1">
    <source>
        <dbReference type="Pfam" id="PF13472"/>
    </source>
</evidence>
<name>A0A1V3NFJ9_9GAMM</name>
<dbReference type="PANTHER" id="PTHR30383">
    <property type="entry name" value="THIOESTERASE 1/PROTEASE 1/LYSOPHOSPHOLIPASE L1"/>
    <property type="match status" value="1"/>
</dbReference>
<reference evidence="2 3" key="1">
    <citation type="submission" date="2017-02" db="EMBL/GenBank/DDBJ databases">
        <title>Genomic diversity within the haloalkaliphilic genus Thioalkalivibrio.</title>
        <authorList>
            <person name="Ahn A.-C."/>
            <person name="Meier-Kolthoff J."/>
            <person name="Overmars L."/>
            <person name="Richter M."/>
            <person name="Woyke T."/>
            <person name="Sorokin D.Y."/>
            <person name="Muyzer G."/>
        </authorList>
    </citation>
    <scope>NUCLEOTIDE SEQUENCE [LARGE SCALE GENOMIC DNA]</scope>
    <source>
        <strain evidence="2 3">ALJD</strain>
    </source>
</reference>
<accession>A0A1V3NFJ9</accession>
<dbReference type="InterPro" id="IPR036514">
    <property type="entry name" value="SGNH_hydro_sf"/>
</dbReference>
<dbReference type="PANTHER" id="PTHR30383:SF24">
    <property type="entry name" value="THIOESTERASE 1_PROTEASE 1_LYSOPHOSPHOLIPASE L1"/>
    <property type="match status" value="1"/>
</dbReference>
<dbReference type="GO" id="GO:0004622">
    <property type="term" value="F:phosphatidylcholine lysophospholipase activity"/>
    <property type="evidence" value="ECO:0007669"/>
    <property type="project" value="TreeGrafter"/>
</dbReference>
<gene>
    <name evidence="2" type="ORF">B1C78_10135</name>
</gene>
<dbReference type="STRING" id="108003.B1C78_10135"/>
<dbReference type="SUPFAM" id="SSF52266">
    <property type="entry name" value="SGNH hydrolase"/>
    <property type="match status" value="1"/>
</dbReference>
<organism evidence="2 3">
    <name type="scientific">Thioalkalivibrio denitrificans</name>
    <dbReference type="NCBI Taxonomy" id="108003"/>
    <lineage>
        <taxon>Bacteria</taxon>
        <taxon>Pseudomonadati</taxon>
        <taxon>Pseudomonadota</taxon>
        <taxon>Gammaproteobacteria</taxon>
        <taxon>Chromatiales</taxon>
        <taxon>Ectothiorhodospiraceae</taxon>
        <taxon>Thioalkalivibrio</taxon>
    </lineage>
</organism>
<dbReference type="Proteomes" id="UP000189462">
    <property type="component" value="Unassembled WGS sequence"/>
</dbReference>
<dbReference type="OrthoDB" id="9786188at2"/>
<evidence type="ECO:0000313" key="2">
    <source>
        <dbReference type="EMBL" id="OOG23877.1"/>
    </source>
</evidence>
<dbReference type="CDD" id="cd01822">
    <property type="entry name" value="Lysophospholipase_L1_like"/>
    <property type="match status" value="1"/>
</dbReference>
<sequence>MKRLLLLLILLIPLPGLASGERPTLMVLGDSLSTAHGFAERDGWVALLERRLAQDDLPWQVVNASVSGETTRGALTRLPRALERHDPALVIIELGGNDGLRGVHPNQMLAEMRDNLAQLVRLSLDHGADVLLLGMHLPPNYGSHFTERFHDIYHQVAREFDVPLVPFFLDGVAEDRSLMQADGIHPTAEAQERMLENVWEVLDGMVSCPSSVVSCRPTTDN</sequence>
<dbReference type="InterPro" id="IPR051532">
    <property type="entry name" value="Ester_Hydrolysis_Enzymes"/>
</dbReference>
<dbReference type="InterPro" id="IPR013830">
    <property type="entry name" value="SGNH_hydro"/>
</dbReference>
<dbReference type="RefSeq" id="WP_077279033.1">
    <property type="nucleotide sequence ID" value="NZ_MVBK01000057.1"/>
</dbReference>
<dbReference type="Gene3D" id="3.40.50.1110">
    <property type="entry name" value="SGNH hydrolase"/>
    <property type="match status" value="1"/>
</dbReference>
<proteinExistence type="predicted"/>
<feature type="domain" description="SGNH hydrolase-type esterase" evidence="1">
    <location>
        <begin position="27"/>
        <end position="192"/>
    </location>
</feature>
<dbReference type="EMBL" id="MVBK01000057">
    <property type="protein sequence ID" value="OOG23877.1"/>
    <property type="molecule type" value="Genomic_DNA"/>
</dbReference>
<protein>
    <submittedName>
        <fullName evidence="2">Arylesterase</fullName>
    </submittedName>
</protein>
<dbReference type="Pfam" id="PF13472">
    <property type="entry name" value="Lipase_GDSL_2"/>
    <property type="match status" value="1"/>
</dbReference>
<evidence type="ECO:0000313" key="3">
    <source>
        <dbReference type="Proteomes" id="UP000189462"/>
    </source>
</evidence>
<keyword evidence="3" id="KW-1185">Reference proteome</keyword>
<comment type="caution">
    <text evidence="2">The sequence shown here is derived from an EMBL/GenBank/DDBJ whole genome shotgun (WGS) entry which is preliminary data.</text>
</comment>
<dbReference type="AlphaFoldDB" id="A0A1V3NFJ9"/>